<sequence>MAKSPDEMTQPEIKIWRAQVLKSLDETTRKCDETLKKTKESKKILDESLSQSENLSEKWKSYENRFNHAMKNLVLQIGKQMVLTPLEPIKEEPAYEPEKMSPLDASKLLKHKRNIIILTGAGLSAASGIPTFRGNDGLWTKKYKYCDSAEDFATLRNFKEHPEALWEWMHYRLELCKQAEPNEGHKTILQFQEYCKLNGVKCHLITQNIDGLHTRLARQSEVLAVEETKQGDPSHGFTDCVFEIHGNLNYSRCFAECSKDLKEVQTPKSELSSEEQIPKCEECESIMRPHVLWFDECYTQELHRVDEVRSILDSEIDALIIVGTALQTSLASNIVSHCLMKNILTIDINVEPACHFGSVVEVCGKSEETLPILFSPFISKKSSKSS</sequence>
<dbReference type="Gene3D" id="3.30.1600.10">
    <property type="entry name" value="SIR2/SIRT2 'Small Domain"/>
    <property type="match status" value="1"/>
</dbReference>
<dbReference type="GO" id="GO:0070403">
    <property type="term" value="F:NAD+ binding"/>
    <property type="evidence" value="ECO:0007669"/>
    <property type="project" value="InterPro"/>
</dbReference>
<dbReference type="InterPro" id="IPR003000">
    <property type="entry name" value="Sirtuin"/>
</dbReference>
<dbReference type="InterPro" id="IPR029035">
    <property type="entry name" value="DHS-like_NAD/FAD-binding_dom"/>
</dbReference>
<gene>
    <name evidence="5" type="ORF">ECRASSUSDP1_LOCUS9000</name>
</gene>
<comment type="caution">
    <text evidence="5">The sequence shown here is derived from an EMBL/GenBank/DDBJ whole genome shotgun (WGS) entry which is preliminary data.</text>
</comment>
<evidence type="ECO:0000256" key="2">
    <source>
        <dbReference type="ARBA" id="ARBA00023027"/>
    </source>
</evidence>
<accession>A0AAD1UFC3</accession>
<dbReference type="InterPro" id="IPR026591">
    <property type="entry name" value="Sirtuin_cat_small_dom_sf"/>
</dbReference>
<evidence type="ECO:0000256" key="1">
    <source>
        <dbReference type="ARBA" id="ARBA00022679"/>
    </source>
</evidence>
<evidence type="ECO:0000313" key="5">
    <source>
        <dbReference type="EMBL" id="CAI2367712.1"/>
    </source>
</evidence>
<reference evidence="5" key="1">
    <citation type="submission" date="2023-07" db="EMBL/GenBank/DDBJ databases">
        <authorList>
            <consortium name="AG Swart"/>
            <person name="Singh M."/>
            <person name="Singh A."/>
            <person name="Seah K."/>
            <person name="Emmerich C."/>
        </authorList>
    </citation>
    <scope>NUCLEOTIDE SEQUENCE</scope>
    <source>
        <strain evidence="5">DP1</strain>
    </source>
</reference>
<dbReference type="PANTHER" id="PTHR11085:SF10">
    <property type="entry name" value="NAD-DEPENDENT PROTEIN DEACYLASE SIRTUIN-5, MITOCHONDRIAL-RELATED"/>
    <property type="match status" value="1"/>
</dbReference>
<dbReference type="Gene3D" id="3.40.50.1220">
    <property type="entry name" value="TPP-binding domain"/>
    <property type="match status" value="1"/>
</dbReference>
<dbReference type="PANTHER" id="PTHR11085">
    <property type="entry name" value="NAD-DEPENDENT PROTEIN DEACYLASE SIRTUIN-5, MITOCHONDRIAL-RELATED"/>
    <property type="match status" value="1"/>
</dbReference>
<dbReference type="AlphaFoldDB" id="A0AAD1UFC3"/>
<keyword evidence="1" id="KW-0808">Transferase</keyword>
<feature type="domain" description="Deacetylase sirtuin-type" evidence="4">
    <location>
        <begin position="95"/>
        <end position="381"/>
    </location>
</feature>
<evidence type="ECO:0000313" key="6">
    <source>
        <dbReference type="Proteomes" id="UP001295684"/>
    </source>
</evidence>
<organism evidence="5 6">
    <name type="scientific">Euplotes crassus</name>
    <dbReference type="NCBI Taxonomy" id="5936"/>
    <lineage>
        <taxon>Eukaryota</taxon>
        <taxon>Sar</taxon>
        <taxon>Alveolata</taxon>
        <taxon>Ciliophora</taxon>
        <taxon>Intramacronucleata</taxon>
        <taxon>Spirotrichea</taxon>
        <taxon>Hypotrichia</taxon>
        <taxon>Euplotida</taxon>
        <taxon>Euplotidae</taxon>
        <taxon>Moneuplotes</taxon>
    </lineage>
</organism>
<dbReference type="SUPFAM" id="SSF52467">
    <property type="entry name" value="DHS-like NAD/FAD-binding domain"/>
    <property type="match status" value="1"/>
</dbReference>
<proteinExistence type="predicted"/>
<dbReference type="GO" id="GO:0005634">
    <property type="term" value="C:nucleus"/>
    <property type="evidence" value="ECO:0007669"/>
    <property type="project" value="TreeGrafter"/>
</dbReference>
<dbReference type="Proteomes" id="UP001295684">
    <property type="component" value="Unassembled WGS sequence"/>
</dbReference>
<protein>
    <recommendedName>
        <fullName evidence="4">Deacetylase sirtuin-type domain-containing protein</fullName>
    </recommendedName>
</protein>
<dbReference type="PROSITE" id="PS50305">
    <property type="entry name" value="SIRTUIN"/>
    <property type="match status" value="1"/>
</dbReference>
<comment type="caution">
    <text evidence="3">Lacks conserved residue(s) required for the propagation of feature annotation.</text>
</comment>
<dbReference type="GO" id="GO:0017136">
    <property type="term" value="F:histone deacetylase activity, NAD-dependent"/>
    <property type="evidence" value="ECO:0007669"/>
    <property type="project" value="TreeGrafter"/>
</dbReference>
<evidence type="ECO:0000259" key="4">
    <source>
        <dbReference type="PROSITE" id="PS50305"/>
    </source>
</evidence>
<dbReference type="EMBL" id="CAMPGE010008828">
    <property type="protein sequence ID" value="CAI2367712.1"/>
    <property type="molecule type" value="Genomic_DNA"/>
</dbReference>
<dbReference type="InterPro" id="IPR026590">
    <property type="entry name" value="Ssirtuin_cat_dom"/>
</dbReference>
<keyword evidence="2" id="KW-0520">NAD</keyword>
<dbReference type="InterPro" id="IPR050134">
    <property type="entry name" value="NAD-dep_sirtuin_deacylases"/>
</dbReference>
<keyword evidence="6" id="KW-1185">Reference proteome</keyword>
<dbReference type="Pfam" id="PF02146">
    <property type="entry name" value="SIR2"/>
    <property type="match status" value="2"/>
</dbReference>
<evidence type="ECO:0000256" key="3">
    <source>
        <dbReference type="PROSITE-ProRule" id="PRU00236"/>
    </source>
</evidence>
<name>A0AAD1UFC3_EUPCR</name>